<comment type="caution">
    <text evidence="1">The sequence shown here is derived from an EMBL/GenBank/DDBJ whole genome shotgun (WGS) entry which is preliminary data.</text>
</comment>
<evidence type="ECO:0000313" key="2">
    <source>
        <dbReference type="Proteomes" id="UP000580250"/>
    </source>
</evidence>
<dbReference type="EMBL" id="CAJEWN010000230">
    <property type="protein sequence ID" value="CAD2174178.1"/>
    <property type="molecule type" value="Genomic_DNA"/>
</dbReference>
<dbReference type="AlphaFoldDB" id="A0A6V7VIG1"/>
<name>A0A6V7VIG1_MELEN</name>
<reference evidence="1 2" key="1">
    <citation type="submission" date="2020-08" db="EMBL/GenBank/DDBJ databases">
        <authorList>
            <person name="Koutsovoulos G."/>
            <person name="Danchin GJ E."/>
        </authorList>
    </citation>
    <scope>NUCLEOTIDE SEQUENCE [LARGE SCALE GENOMIC DNA]</scope>
</reference>
<organism evidence="1 2">
    <name type="scientific">Meloidogyne enterolobii</name>
    <name type="common">Root-knot nematode worm</name>
    <name type="synonym">Meloidogyne mayaguensis</name>
    <dbReference type="NCBI Taxonomy" id="390850"/>
    <lineage>
        <taxon>Eukaryota</taxon>
        <taxon>Metazoa</taxon>
        <taxon>Ecdysozoa</taxon>
        <taxon>Nematoda</taxon>
        <taxon>Chromadorea</taxon>
        <taxon>Rhabditida</taxon>
        <taxon>Tylenchina</taxon>
        <taxon>Tylenchomorpha</taxon>
        <taxon>Tylenchoidea</taxon>
        <taxon>Meloidogynidae</taxon>
        <taxon>Meloidogyninae</taxon>
        <taxon>Meloidogyne</taxon>
    </lineage>
</organism>
<proteinExistence type="predicted"/>
<sequence length="135" mass="15562">MGKGGYNKCVFVSAENPFNKPQICSNYSLYYFEIKCKIEGELNNVEKFMNRIGIRNSSTTEYVRYSAKFATHFNKHEENATNFNNKDIFGVGLVCPPNNKMKKEFPYVFFTQNGKRIGKATLLKDNCDLINHMFG</sequence>
<protein>
    <submittedName>
        <fullName evidence="1">Uncharacterized protein</fullName>
    </submittedName>
</protein>
<accession>A0A6V7VIG1</accession>
<dbReference type="Proteomes" id="UP000580250">
    <property type="component" value="Unassembled WGS sequence"/>
</dbReference>
<gene>
    <name evidence="1" type="ORF">MENT_LOCUS25828</name>
</gene>
<dbReference type="OrthoDB" id="5903883at2759"/>
<evidence type="ECO:0000313" key="1">
    <source>
        <dbReference type="EMBL" id="CAD2174178.1"/>
    </source>
</evidence>